<organism evidence="1 2">
    <name type="scientific">Parvularcula dongshanensis</name>
    <dbReference type="NCBI Taxonomy" id="1173995"/>
    <lineage>
        <taxon>Bacteria</taxon>
        <taxon>Pseudomonadati</taxon>
        <taxon>Pseudomonadota</taxon>
        <taxon>Alphaproteobacteria</taxon>
        <taxon>Parvularculales</taxon>
        <taxon>Parvularculaceae</taxon>
        <taxon>Parvularcula</taxon>
    </lineage>
</organism>
<accession>A0A840I0Q5</accession>
<evidence type="ECO:0000313" key="2">
    <source>
        <dbReference type="Proteomes" id="UP000563524"/>
    </source>
</evidence>
<protein>
    <recommendedName>
        <fullName evidence="3">VPLPA-CTERM sorting domain-containing protein</fullName>
    </recommendedName>
</protein>
<dbReference type="EMBL" id="JACHOB010000002">
    <property type="protein sequence ID" value="MBB4658646.1"/>
    <property type="molecule type" value="Genomic_DNA"/>
</dbReference>
<sequence>MTAPAASAAAFTLDFGANSTSSNSPLTGAAASVDFDFTDEGDDVRVTLVITNTTGQSTFGAGATMATLTGFGFDLVEGATYANDFTNTGALDTYLADAAFQPFGTLDVAFADNNNFNGGNANDGLMTGLSTTVTFLLASDEDAAGLMSLFSAAFFEDGLQAGVRFQQVNAGAGSDKLVFNPANPVPLPGAALFMLTAIGGGALARRKSS</sequence>
<dbReference type="Proteomes" id="UP000563524">
    <property type="component" value="Unassembled WGS sequence"/>
</dbReference>
<reference evidence="1 2" key="1">
    <citation type="submission" date="2020-08" db="EMBL/GenBank/DDBJ databases">
        <title>Genomic Encyclopedia of Type Strains, Phase IV (KMG-IV): sequencing the most valuable type-strain genomes for metagenomic binning, comparative biology and taxonomic classification.</title>
        <authorList>
            <person name="Goeker M."/>
        </authorList>
    </citation>
    <scope>NUCLEOTIDE SEQUENCE [LARGE SCALE GENOMIC DNA]</scope>
    <source>
        <strain evidence="1 2">DSM 102850</strain>
    </source>
</reference>
<proteinExistence type="predicted"/>
<name>A0A840I0Q5_9PROT</name>
<evidence type="ECO:0000313" key="1">
    <source>
        <dbReference type="EMBL" id="MBB4658646.1"/>
    </source>
</evidence>
<gene>
    <name evidence="1" type="ORF">GGQ59_001160</name>
</gene>
<comment type="caution">
    <text evidence="1">The sequence shown here is derived from an EMBL/GenBank/DDBJ whole genome shotgun (WGS) entry which is preliminary data.</text>
</comment>
<dbReference type="RefSeq" id="WP_183816812.1">
    <property type="nucleotide sequence ID" value="NZ_JACHOB010000002.1"/>
</dbReference>
<evidence type="ECO:0008006" key="3">
    <source>
        <dbReference type="Google" id="ProtNLM"/>
    </source>
</evidence>
<keyword evidence="2" id="KW-1185">Reference proteome</keyword>
<dbReference type="AlphaFoldDB" id="A0A840I0Q5"/>